<dbReference type="Pfam" id="PF20146">
    <property type="entry name" value="NRF"/>
    <property type="match status" value="1"/>
</dbReference>
<dbReference type="InterPro" id="IPR002656">
    <property type="entry name" value="Acyl_transf_3_dom"/>
</dbReference>
<keyword evidence="5" id="KW-1185">Reference proteome</keyword>
<evidence type="ECO:0000313" key="4">
    <source>
        <dbReference type="EnsemblMetazoa" id="KAF7494145.1"/>
    </source>
</evidence>
<proteinExistence type="predicted"/>
<feature type="transmembrane region" description="Helical" evidence="1">
    <location>
        <begin position="483"/>
        <end position="506"/>
    </location>
</feature>
<reference evidence="3" key="2">
    <citation type="submission" date="2020-01" db="EMBL/GenBank/DDBJ databases">
        <authorList>
            <person name="Korhonen P.K.K."/>
            <person name="Guangxu M.G."/>
            <person name="Wang T.W."/>
            <person name="Stroehlein A.J.S."/>
            <person name="Young N.D."/>
            <person name="Ang C.-S.A."/>
            <person name="Fernando D.W.F."/>
            <person name="Lu H.L."/>
            <person name="Taylor S.T."/>
            <person name="Ehtesham M.E.M."/>
            <person name="Najaraj S.H.N."/>
            <person name="Harsha G.H.G."/>
            <person name="Madugundu A.M."/>
            <person name="Renuse S.R."/>
            <person name="Holt D.H."/>
            <person name="Pandey A.P."/>
            <person name="Papenfuss A.P."/>
            <person name="Gasser R.B.G."/>
            <person name="Fischer K.F."/>
        </authorList>
    </citation>
    <scope>NUCLEOTIDE SEQUENCE</scope>
    <source>
        <strain evidence="3">SSS_KF_BRIS2020</strain>
    </source>
</reference>
<dbReference type="AlphaFoldDB" id="A0A834VFV8"/>
<keyword evidence="1" id="KW-1133">Transmembrane helix</keyword>
<accession>A0A834VFV8</accession>
<dbReference type="EnsemblMetazoa" id="SSS_8705s_mrna">
    <property type="protein sequence ID" value="KAF7494145.1"/>
    <property type="gene ID" value="SSS_8705"/>
</dbReference>
<gene>
    <name evidence="3" type="ORF">SSS_8705</name>
</gene>
<reference evidence="5" key="1">
    <citation type="journal article" date="2020" name="PLoS Negl. Trop. Dis.">
        <title>High-quality nuclear genome for Sarcoptes scabiei-A critical resource for a neglected parasite.</title>
        <authorList>
            <person name="Korhonen P.K."/>
            <person name="Gasser R.B."/>
            <person name="Ma G."/>
            <person name="Wang T."/>
            <person name="Stroehlein A.J."/>
            <person name="Young N.D."/>
            <person name="Ang C.S."/>
            <person name="Fernando D.D."/>
            <person name="Lu H.C."/>
            <person name="Taylor S."/>
            <person name="Reynolds S.L."/>
            <person name="Mofiz E."/>
            <person name="Najaraj S.H."/>
            <person name="Gowda H."/>
            <person name="Madugundu A."/>
            <person name="Renuse S."/>
            <person name="Holt D."/>
            <person name="Pandey A."/>
            <person name="Papenfuss A.T."/>
            <person name="Fischer K."/>
        </authorList>
    </citation>
    <scope>NUCLEOTIDE SEQUENCE [LARGE SCALE GENOMIC DNA]</scope>
</reference>
<feature type="transmembrane region" description="Helical" evidence="1">
    <location>
        <begin position="288"/>
        <end position="316"/>
    </location>
</feature>
<dbReference type="PANTHER" id="PTHR11161:SF0">
    <property type="entry name" value="O-ACYLTRANSFERASE LIKE PROTEIN"/>
    <property type="match status" value="1"/>
</dbReference>
<dbReference type="GO" id="GO:0016747">
    <property type="term" value="F:acyltransferase activity, transferring groups other than amino-acyl groups"/>
    <property type="evidence" value="ECO:0007669"/>
    <property type="project" value="InterPro"/>
</dbReference>
<feature type="transmembrane region" description="Helical" evidence="1">
    <location>
        <begin position="411"/>
        <end position="434"/>
    </location>
</feature>
<protein>
    <submittedName>
        <fullName evidence="3">Nose resistant to fluoxetine protein 6</fullName>
    </submittedName>
</protein>
<feature type="transmembrane region" description="Helical" evidence="1">
    <location>
        <begin position="169"/>
        <end position="191"/>
    </location>
</feature>
<dbReference type="PANTHER" id="PTHR11161">
    <property type="entry name" value="O-ACYLTRANSFERASE"/>
    <property type="match status" value="1"/>
</dbReference>
<dbReference type="EMBL" id="WVUK01000054">
    <property type="protein sequence ID" value="KAF7494145.1"/>
    <property type="molecule type" value="Genomic_DNA"/>
</dbReference>
<dbReference type="Proteomes" id="UP000070412">
    <property type="component" value="Unassembled WGS sequence"/>
</dbReference>
<feature type="transmembrane region" description="Helical" evidence="1">
    <location>
        <begin position="441"/>
        <end position="463"/>
    </location>
</feature>
<organism evidence="3">
    <name type="scientific">Sarcoptes scabiei</name>
    <name type="common">Itch mite</name>
    <name type="synonym">Acarus scabiei</name>
    <dbReference type="NCBI Taxonomy" id="52283"/>
    <lineage>
        <taxon>Eukaryota</taxon>
        <taxon>Metazoa</taxon>
        <taxon>Ecdysozoa</taxon>
        <taxon>Arthropoda</taxon>
        <taxon>Chelicerata</taxon>
        <taxon>Arachnida</taxon>
        <taxon>Acari</taxon>
        <taxon>Acariformes</taxon>
        <taxon>Sarcoptiformes</taxon>
        <taxon>Astigmata</taxon>
        <taxon>Psoroptidia</taxon>
        <taxon>Sarcoptoidea</taxon>
        <taxon>Sarcoptidae</taxon>
        <taxon>Sarcoptinae</taxon>
        <taxon>Sarcoptes</taxon>
    </lineage>
</organism>
<reference evidence="4" key="3">
    <citation type="submission" date="2022-06" db="UniProtKB">
        <authorList>
            <consortium name="EnsemblMetazoa"/>
        </authorList>
    </citation>
    <scope>IDENTIFICATION</scope>
</reference>
<name>A0A834VFV8_SARSC</name>
<feature type="transmembrane region" description="Helical" evidence="1">
    <location>
        <begin position="250"/>
        <end position="268"/>
    </location>
</feature>
<dbReference type="InterPro" id="IPR006621">
    <property type="entry name" value="Nose-resist-to-fluoxetine_N"/>
</dbReference>
<feature type="transmembrane region" description="Helical" evidence="1">
    <location>
        <begin position="539"/>
        <end position="562"/>
    </location>
</feature>
<feature type="transmembrane region" description="Helical" evidence="1">
    <location>
        <begin position="582"/>
        <end position="603"/>
    </location>
</feature>
<dbReference type="OrthoDB" id="6514995at2759"/>
<feature type="transmembrane region" description="Helical" evidence="1">
    <location>
        <begin position="344"/>
        <end position="364"/>
    </location>
</feature>
<feature type="domain" description="Nose resistant-to-fluoxetine protein N-terminal" evidence="2">
    <location>
        <begin position="24"/>
        <end position="154"/>
    </location>
</feature>
<evidence type="ECO:0000313" key="3">
    <source>
        <dbReference type="EMBL" id="KAF7494145.1"/>
    </source>
</evidence>
<dbReference type="Pfam" id="PF01757">
    <property type="entry name" value="Acyl_transf_3"/>
    <property type="match status" value="1"/>
</dbReference>
<keyword evidence="1" id="KW-0812">Transmembrane</keyword>
<keyword evidence="1" id="KW-0472">Membrane</keyword>
<feature type="transmembrane region" description="Helical" evidence="1">
    <location>
        <begin position="648"/>
        <end position="670"/>
    </location>
</feature>
<evidence type="ECO:0000313" key="5">
    <source>
        <dbReference type="Proteomes" id="UP000070412"/>
    </source>
</evidence>
<sequence length="683" mass="80245">MLSTSEHFLFHFFKNFDKVLKNLSDPCIEAYDYFRKHSQNDWALKMIDANSMLESGLIDGNLQFFGSFDECIDLKMDRFGVPQENNVIQYCTIRFPLSILMQKNQTFDLPPFLLSMIRPTAGICLPVDCSMHSDLPIILNQFANDHIEIDSCITKKELALGNRIETIHIAIFSILMLLIMAIIVGTLVDYYSLDRMFRRKTLDFLQCFSLMKNISFLFEIPELKHSFRLASIENISSTEKSNRKQKEIEYFYGIRVISFLFILSYHIFTEAQIPSVNLKRIVQAEESYLFQMITNASLWVDTFFVLSGFFAAHTIFKQINFPMHQENESKRIFLNHPKRLLRRYIRLIPSIVALLCVSILIEVLGSGPLWYSYVEQSRNSCHKNWWNLFLFINNFHSLNSFEEPQQECLPYLWYLAVDFQFHLIAPILIACLIHRSESIQIIGVIVNLIVLFSSSILTAIIIANHHLTPTVLMNVYDLNYINQIYKAAYCRVGPFCIGIILAYFFANKKTNENIDLNNGGQETIHFNNYDRWRKIKKELYNWSLTIVAISLILTITMATYLWNGQTDYFNLPSIVYGAFHRSLWAFAWFLLIWLLDLGHLMLIRNLFSHYIMRILGKLTYQSYLWHPLLISFVINSTRQKIYFSSLNFFFDIIKYFCLTQMFSIITFSMFEKPFINIENLLLR</sequence>
<dbReference type="InterPro" id="IPR052728">
    <property type="entry name" value="O2_lipid_transport_reg"/>
</dbReference>
<evidence type="ECO:0000256" key="1">
    <source>
        <dbReference type="SAM" id="Phobius"/>
    </source>
</evidence>
<dbReference type="SMART" id="SM00703">
    <property type="entry name" value="NRF"/>
    <property type="match status" value="1"/>
</dbReference>
<evidence type="ECO:0000259" key="2">
    <source>
        <dbReference type="SMART" id="SM00703"/>
    </source>
</evidence>